<keyword evidence="7" id="KW-1185">Reference proteome</keyword>
<sequence>MADFYNYTTPEKDPFQWQQWPIENFTGTHDLLGLGPWGPYGKRYFGLSYLPGPKGLRLDLVCAPELYRRRIALPHAIQDSGYLPWDAQSDFVHYVYRQQILPKDQLFADIHFQRIQENTYQIQIEWCNQSELQREVRLHLCLGMQAMATGAWQPQAIAAVSLQADKHTHWIDALGYKHTDLPYNSAEGLIADGRRRCEAIVPGFNDGIGLHWPEKGLGSHVTYLLPHRHHRYLFIRYQSKQAFSLRLHTDSHTQIVELPASDTPGLSGPIELPLKSTSFRIEAHNAVADFLLDGFVQSAKAQIPQFIEAPQASFAAMHNQSDQQADLEWPALPGRMRIQAQDTTLTTRRYRGDLEQALLLGMHDHVSDEISAPGNGHFHSWITPKLTLPTHASRTQRFTLTWLKQPDAPQAPPRSHSPHSPPVNLDLPGSNAKRFGVDRLAAVLQTNIVYPTYIKGDAIRHYPPGRWWDSLYTWDCGCIGLGLAEIAPRRAVELLNTYLTETDDADCAFIHHGSPVPVQHYLYFDLWQKTQDRDLLAYFYPKLARSLRYLAGLDPRSPTRSFRNNLIATWDLFYNSGGWDDYPPQQYLLRENIERRPHIAPMVVASHVAVAADLMAMAAQELGEDSQQWLNLSQKIATDIDRYAWDPASQLYGYVEHDPTGQAIGLLHHQASGESFNRGLDGAMPAMTARIAPERSQAIWQALADPNKFMTAVGLSTVDQSAPYYSQQGYWNGASWIPYQYFFWKAALDAGQAAWAHSLADQVVRMYSRETEDSYCCFEHFMIESGRGAGWHHFGGLSAPILNLFAAYHTPGRISTGLRTWIHKQTWDSTMQSVEFTVSTLVSNNQSSPLILVALAPQQKVRKVTLDGQDIEYRTLPSGVLEFSIPAARNHLQIIIQ</sequence>
<dbReference type="InterPro" id="IPR012341">
    <property type="entry name" value="6hp_glycosidase-like_sf"/>
</dbReference>
<evidence type="ECO:0000256" key="1">
    <source>
        <dbReference type="ARBA" id="ARBA00010833"/>
    </source>
</evidence>
<evidence type="ECO:0000256" key="2">
    <source>
        <dbReference type="ARBA" id="ARBA00022801"/>
    </source>
</evidence>
<feature type="domain" description="Mannosylglycerate hydrolase MGH1-like glycoside hydrolase" evidence="5">
    <location>
        <begin position="473"/>
        <end position="794"/>
    </location>
</feature>
<dbReference type="PANTHER" id="PTHR10412">
    <property type="entry name" value="MANNOSYL-OLIGOSACCHARIDE GLUCOSIDASE"/>
    <property type="match status" value="1"/>
</dbReference>
<dbReference type="SUPFAM" id="SSF48208">
    <property type="entry name" value="Six-hairpin glycosidases"/>
    <property type="match status" value="1"/>
</dbReference>
<comment type="similarity">
    <text evidence="1">Belongs to the glycosyl hydrolase 63 family.</text>
</comment>
<gene>
    <name evidence="6" type="ORF">SH580_19520</name>
</gene>
<dbReference type="EMBL" id="CP138858">
    <property type="protein sequence ID" value="WPJ95611.1"/>
    <property type="molecule type" value="Genomic_DNA"/>
</dbReference>
<dbReference type="InterPro" id="IPR008928">
    <property type="entry name" value="6-hairpin_glycosidase_sf"/>
</dbReference>
<dbReference type="InterPro" id="IPR054491">
    <property type="entry name" value="MGH1-like_GH"/>
</dbReference>
<evidence type="ECO:0000313" key="6">
    <source>
        <dbReference type="EMBL" id="WPJ95611.1"/>
    </source>
</evidence>
<organism evidence="6 7">
    <name type="scientific">Coraliomargarita algicola</name>
    <dbReference type="NCBI Taxonomy" id="3092156"/>
    <lineage>
        <taxon>Bacteria</taxon>
        <taxon>Pseudomonadati</taxon>
        <taxon>Verrucomicrobiota</taxon>
        <taxon>Opitutia</taxon>
        <taxon>Puniceicoccales</taxon>
        <taxon>Coraliomargaritaceae</taxon>
        <taxon>Coraliomargarita</taxon>
    </lineage>
</organism>
<protein>
    <submittedName>
        <fullName evidence="6">Trehalase family glycosidase</fullName>
    </submittedName>
</protein>
<dbReference type="PANTHER" id="PTHR10412:SF11">
    <property type="entry name" value="MANNOSYL-OLIGOSACCHARIDE GLUCOSIDASE"/>
    <property type="match status" value="1"/>
</dbReference>
<dbReference type="Pfam" id="PF22422">
    <property type="entry name" value="MGH1-like_GH"/>
    <property type="match status" value="1"/>
</dbReference>
<keyword evidence="2" id="KW-0378">Hydrolase</keyword>
<dbReference type="InterPro" id="IPR004888">
    <property type="entry name" value="Glycoside_hydrolase_63"/>
</dbReference>
<evidence type="ECO:0000256" key="3">
    <source>
        <dbReference type="ARBA" id="ARBA00023295"/>
    </source>
</evidence>
<feature type="region of interest" description="Disordered" evidence="4">
    <location>
        <begin position="406"/>
        <end position="425"/>
    </location>
</feature>
<accession>A0ABZ0RJM6</accession>
<dbReference type="RefSeq" id="WP_319832490.1">
    <property type="nucleotide sequence ID" value="NZ_CP138858.1"/>
</dbReference>
<reference evidence="6 7" key="1">
    <citation type="submission" date="2023-11" db="EMBL/GenBank/DDBJ databases">
        <title>Coraliomargarita sp. nov., isolated from marine algae.</title>
        <authorList>
            <person name="Lee J.K."/>
            <person name="Baek J.H."/>
            <person name="Kim J.M."/>
            <person name="Choi D.G."/>
            <person name="Jeon C.O."/>
        </authorList>
    </citation>
    <scope>NUCLEOTIDE SEQUENCE [LARGE SCALE GENOMIC DNA]</scope>
    <source>
        <strain evidence="6 7">J2-16</strain>
    </source>
</reference>
<keyword evidence="3 6" id="KW-0326">Glycosidase</keyword>
<evidence type="ECO:0000259" key="5">
    <source>
        <dbReference type="Pfam" id="PF22422"/>
    </source>
</evidence>
<dbReference type="GO" id="GO:0016798">
    <property type="term" value="F:hydrolase activity, acting on glycosyl bonds"/>
    <property type="evidence" value="ECO:0007669"/>
    <property type="project" value="UniProtKB-KW"/>
</dbReference>
<evidence type="ECO:0000256" key="4">
    <source>
        <dbReference type="SAM" id="MobiDB-lite"/>
    </source>
</evidence>
<proteinExistence type="inferred from homology"/>
<evidence type="ECO:0000313" key="7">
    <source>
        <dbReference type="Proteomes" id="UP001324993"/>
    </source>
</evidence>
<dbReference type="Proteomes" id="UP001324993">
    <property type="component" value="Chromosome"/>
</dbReference>
<dbReference type="Gene3D" id="1.50.10.10">
    <property type="match status" value="1"/>
</dbReference>
<name>A0ABZ0RJM6_9BACT</name>